<reference evidence="8" key="1">
    <citation type="submission" date="2017-12" db="EMBL/GenBank/DDBJ databases">
        <authorList>
            <person name="Thomas-White K."/>
            <person name="Wolfe A.J."/>
        </authorList>
    </citation>
    <scope>NUCLEOTIDE SEQUENCE</scope>
    <source>
        <strain evidence="8">UMB0763</strain>
    </source>
</reference>
<dbReference type="CDD" id="cd00959">
    <property type="entry name" value="DeoC"/>
    <property type="match status" value="1"/>
</dbReference>
<dbReference type="SUPFAM" id="SSF51569">
    <property type="entry name" value="Aldolase"/>
    <property type="match status" value="1"/>
</dbReference>
<comment type="pathway">
    <text evidence="7">Carbohydrate degradation; 2-deoxy-D-ribose 1-phosphate degradation; D-glyceraldehyde 3-phosphate and acetaldehyde from 2-deoxy-alpha-D-ribose 1-phosphate: step 2/2.</text>
</comment>
<dbReference type="GO" id="GO:0005737">
    <property type="term" value="C:cytoplasm"/>
    <property type="evidence" value="ECO:0007669"/>
    <property type="project" value="UniProtKB-SubCell"/>
</dbReference>
<dbReference type="InterPro" id="IPR028581">
    <property type="entry name" value="DeoC_typeI"/>
</dbReference>
<dbReference type="RefSeq" id="WP_101678169.1">
    <property type="nucleotide sequence ID" value="NZ_CP136958.1"/>
</dbReference>
<evidence type="ECO:0000256" key="6">
    <source>
        <dbReference type="ARBA" id="ARBA00056337"/>
    </source>
</evidence>
<dbReference type="KEGG" id="cpyr:CYJ47_12515"/>
<comment type="function">
    <text evidence="6 7">Catalyzes a reversible aldol reaction between acetaldehyde and D-glyceraldehyde 3-phosphate to generate 2-deoxy-D-ribose 5-phosphate.</text>
</comment>
<dbReference type="InterPro" id="IPR011343">
    <property type="entry name" value="DeoC"/>
</dbReference>
<dbReference type="NCBIfam" id="TIGR00126">
    <property type="entry name" value="deoC"/>
    <property type="match status" value="1"/>
</dbReference>
<evidence type="ECO:0000256" key="1">
    <source>
        <dbReference type="ARBA" id="ARBA00010936"/>
    </source>
</evidence>
<evidence type="ECO:0000256" key="7">
    <source>
        <dbReference type="HAMAP-Rule" id="MF_00114"/>
    </source>
</evidence>
<dbReference type="PANTHER" id="PTHR10889">
    <property type="entry name" value="DEOXYRIBOSE-PHOSPHATE ALDOLASE"/>
    <property type="match status" value="1"/>
</dbReference>
<reference evidence="8" key="2">
    <citation type="submission" date="2023-10" db="EMBL/GenBank/DDBJ databases">
        <authorList>
            <person name="Choi B."/>
        </authorList>
    </citation>
    <scope>NUCLEOTIDE SEQUENCE</scope>
    <source>
        <strain evidence="8">UMB0763</strain>
    </source>
</reference>
<name>A0AAF0YSQ0_9CORY</name>
<evidence type="ECO:0000256" key="2">
    <source>
        <dbReference type="ARBA" id="ARBA00022490"/>
    </source>
</evidence>
<comment type="subcellular location">
    <subcellularLocation>
        <location evidence="7">Cytoplasm</location>
    </subcellularLocation>
</comment>
<keyword evidence="2 7" id="KW-0963">Cytoplasm</keyword>
<protein>
    <recommendedName>
        <fullName evidence="7">Deoxyribose-phosphate aldolase</fullName>
        <shortName evidence="7">DERA</shortName>
        <ecNumber evidence="7">4.1.2.4</ecNumber>
    </recommendedName>
    <alternativeName>
        <fullName evidence="7">2-deoxy-D-ribose 5-phosphate aldolase</fullName>
    </alternativeName>
    <alternativeName>
        <fullName evidence="7">Phosphodeoxyriboaldolase</fullName>
        <shortName evidence="7">Deoxyriboaldolase</shortName>
    </alternativeName>
</protein>
<dbReference type="GO" id="GO:0009264">
    <property type="term" value="P:deoxyribonucleotide catabolic process"/>
    <property type="evidence" value="ECO:0007669"/>
    <property type="project" value="UniProtKB-UniRule"/>
</dbReference>
<dbReference type="GO" id="GO:0006018">
    <property type="term" value="P:2-deoxyribose 1-phosphate catabolic process"/>
    <property type="evidence" value="ECO:0007669"/>
    <property type="project" value="UniProtKB-UniRule"/>
</dbReference>
<dbReference type="Gene3D" id="3.20.20.70">
    <property type="entry name" value="Aldolase class I"/>
    <property type="match status" value="1"/>
</dbReference>
<keyword evidence="3 7" id="KW-0456">Lyase</keyword>
<evidence type="ECO:0000256" key="5">
    <source>
        <dbReference type="ARBA" id="ARBA00048791"/>
    </source>
</evidence>
<proteinExistence type="inferred from homology"/>
<evidence type="ECO:0000256" key="4">
    <source>
        <dbReference type="ARBA" id="ARBA00023270"/>
    </source>
</evidence>
<comment type="similarity">
    <text evidence="1 7">Belongs to the DeoC/FbaB aldolase family. DeoC type 1 subfamily.</text>
</comment>
<dbReference type="SMART" id="SM01133">
    <property type="entry name" value="DeoC"/>
    <property type="match status" value="1"/>
</dbReference>
<evidence type="ECO:0000313" key="8">
    <source>
        <dbReference type="EMBL" id="WOT02051.1"/>
    </source>
</evidence>
<dbReference type="PANTHER" id="PTHR10889:SF1">
    <property type="entry name" value="DEOXYRIBOSE-PHOSPHATE ALDOLASE"/>
    <property type="match status" value="1"/>
</dbReference>
<feature type="active site" description="Schiff-base intermediate with acetaldehyde" evidence="7">
    <location>
        <position position="152"/>
    </location>
</feature>
<evidence type="ECO:0000256" key="3">
    <source>
        <dbReference type="ARBA" id="ARBA00023239"/>
    </source>
</evidence>
<dbReference type="HAMAP" id="MF_00114">
    <property type="entry name" value="DeoC_type1"/>
    <property type="match status" value="1"/>
</dbReference>
<feature type="active site" description="Proton donor/acceptor" evidence="7">
    <location>
        <position position="181"/>
    </location>
</feature>
<dbReference type="InterPro" id="IPR002915">
    <property type="entry name" value="DeoC/FbaB/LacD_aldolase"/>
</dbReference>
<organism evidence="8 9">
    <name type="scientific">Corynebacterium pyruviciproducens</name>
    <dbReference type="NCBI Taxonomy" id="598660"/>
    <lineage>
        <taxon>Bacteria</taxon>
        <taxon>Bacillati</taxon>
        <taxon>Actinomycetota</taxon>
        <taxon>Actinomycetes</taxon>
        <taxon>Mycobacteriales</taxon>
        <taxon>Corynebacteriaceae</taxon>
        <taxon>Corynebacterium</taxon>
    </lineage>
</organism>
<sequence>MEKSKYIDHTLLAATATEKEIDTLVNQAIEHNFASVCINPTWVAHAAELLKESDVKVCTVVGFPLGANTSEVKAFEAKTAVKDGADEVDMVINIGAALDGDWHFVENDVREVVEAVSESTIVKVILENCYLDNEQIKHACLAAKEAGADFVKTSTGFGASGAKAEDVRLMRETVGQEMGVKAAGGIRTPEQFQDMVDAGATRIGTSNGAKLL</sequence>
<evidence type="ECO:0000313" key="9">
    <source>
        <dbReference type="Proteomes" id="UP000234560"/>
    </source>
</evidence>
<dbReference type="Pfam" id="PF01791">
    <property type="entry name" value="DeoC"/>
    <property type="match status" value="1"/>
</dbReference>
<dbReference type="InterPro" id="IPR013785">
    <property type="entry name" value="Aldolase_TIM"/>
</dbReference>
<dbReference type="AlphaFoldDB" id="A0AAF0YSQ0"/>
<feature type="active site" description="Proton donor/acceptor" evidence="7">
    <location>
        <position position="89"/>
    </location>
</feature>
<keyword evidence="4 7" id="KW-0704">Schiff base</keyword>
<dbReference type="EMBL" id="CP136958">
    <property type="protein sequence ID" value="WOT02051.1"/>
    <property type="molecule type" value="Genomic_DNA"/>
</dbReference>
<dbReference type="EC" id="4.1.2.4" evidence="7"/>
<dbReference type="PIRSF" id="PIRSF001357">
    <property type="entry name" value="DeoC"/>
    <property type="match status" value="1"/>
</dbReference>
<comment type="catalytic activity">
    <reaction evidence="5 7">
        <text>2-deoxy-D-ribose 5-phosphate = D-glyceraldehyde 3-phosphate + acetaldehyde</text>
        <dbReference type="Rhea" id="RHEA:12821"/>
        <dbReference type="ChEBI" id="CHEBI:15343"/>
        <dbReference type="ChEBI" id="CHEBI:59776"/>
        <dbReference type="ChEBI" id="CHEBI:62877"/>
        <dbReference type="EC" id="4.1.2.4"/>
    </reaction>
</comment>
<accession>A0AAF0YSQ0</accession>
<dbReference type="GO" id="GO:0004139">
    <property type="term" value="F:deoxyribose-phosphate aldolase activity"/>
    <property type="evidence" value="ECO:0007669"/>
    <property type="project" value="UniProtKB-UniRule"/>
</dbReference>
<dbReference type="GO" id="GO:0016052">
    <property type="term" value="P:carbohydrate catabolic process"/>
    <property type="evidence" value="ECO:0007669"/>
    <property type="project" value="TreeGrafter"/>
</dbReference>
<dbReference type="Proteomes" id="UP000234560">
    <property type="component" value="Chromosome"/>
</dbReference>
<dbReference type="FunFam" id="3.20.20.70:FF:000044">
    <property type="entry name" value="Deoxyribose-phosphate aldolase"/>
    <property type="match status" value="1"/>
</dbReference>
<gene>
    <name evidence="7 8" type="primary">deoC</name>
    <name evidence="8" type="ORF">CYJ47_12515</name>
</gene>